<dbReference type="Proteomes" id="UP000037267">
    <property type="component" value="Unassembled WGS sequence"/>
</dbReference>
<organism evidence="2 3">
    <name type="scientific">Gottschalkia purinilytica</name>
    <name type="common">Clostridium purinilyticum</name>
    <dbReference type="NCBI Taxonomy" id="1503"/>
    <lineage>
        <taxon>Bacteria</taxon>
        <taxon>Bacillati</taxon>
        <taxon>Bacillota</taxon>
        <taxon>Tissierellia</taxon>
        <taxon>Tissierellales</taxon>
        <taxon>Gottschalkiaceae</taxon>
        <taxon>Gottschalkia</taxon>
    </lineage>
</organism>
<evidence type="ECO:0000313" key="2">
    <source>
        <dbReference type="EMBL" id="KNF09673.1"/>
    </source>
</evidence>
<keyword evidence="1" id="KW-0812">Transmembrane</keyword>
<dbReference type="AlphaFoldDB" id="A0A0L0WDW9"/>
<keyword evidence="1" id="KW-1133">Transmembrane helix</keyword>
<feature type="transmembrane region" description="Helical" evidence="1">
    <location>
        <begin position="6"/>
        <end position="23"/>
    </location>
</feature>
<dbReference type="PATRIC" id="fig|1503.3.peg.1621"/>
<dbReference type="STRING" id="1503.CLPU_2c01240"/>
<evidence type="ECO:0000313" key="3">
    <source>
        <dbReference type="Proteomes" id="UP000037267"/>
    </source>
</evidence>
<keyword evidence="3" id="KW-1185">Reference proteome</keyword>
<keyword evidence="1" id="KW-0472">Membrane</keyword>
<sequence>MNEFYNYISNLGFPIVVSIYLLVRIEGKLDELTNSINNLSKVLLLSKDDI</sequence>
<proteinExistence type="predicted"/>
<accession>A0A0L0WDW9</accession>
<dbReference type="InterPro" id="IPR024419">
    <property type="entry name" value="YvrJ"/>
</dbReference>
<name>A0A0L0WDW9_GOTPU</name>
<reference evidence="3" key="1">
    <citation type="submission" date="2015-07" db="EMBL/GenBank/DDBJ databases">
        <title>Draft genome sequence of the purine-degrading Gottschalkia purinilyticum DSM 1384 (formerly Clostridium purinilyticum).</title>
        <authorList>
            <person name="Poehlein A."/>
            <person name="Schiel-Bengelsdorf B."/>
            <person name="Bengelsdorf F.R."/>
            <person name="Daniel R."/>
            <person name="Duerre P."/>
        </authorList>
    </citation>
    <scope>NUCLEOTIDE SEQUENCE [LARGE SCALE GENOMIC DNA]</scope>
    <source>
        <strain evidence="3">DSM 1384</strain>
    </source>
</reference>
<protein>
    <recommendedName>
        <fullName evidence="4">YvrJ protein family</fullName>
    </recommendedName>
</protein>
<evidence type="ECO:0008006" key="4">
    <source>
        <dbReference type="Google" id="ProtNLM"/>
    </source>
</evidence>
<dbReference type="RefSeq" id="WP_082154033.1">
    <property type="nucleotide sequence ID" value="NZ_LGSS01000002.1"/>
</dbReference>
<gene>
    <name evidence="2" type="ORF">CLPU_2c01240</name>
</gene>
<dbReference type="Pfam" id="PF12841">
    <property type="entry name" value="YvrJ"/>
    <property type="match status" value="1"/>
</dbReference>
<dbReference type="EMBL" id="LGSS01000002">
    <property type="protein sequence ID" value="KNF09673.1"/>
    <property type="molecule type" value="Genomic_DNA"/>
</dbReference>
<comment type="caution">
    <text evidence="2">The sequence shown here is derived from an EMBL/GenBank/DDBJ whole genome shotgun (WGS) entry which is preliminary data.</text>
</comment>
<dbReference type="OrthoDB" id="2662123at2"/>
<evidence type="ECO:0000256" key="1">
    <source>
        <dbReference type="SAM" id="Phobius"/>
    </source>
</evidence>